<reference evidence="1 2" key="1">
    <citation type="journal article" date="2010" name="Science">
        <title>Genome expansion and gene loss in powdery mildew fungi reveal tradeoffs in extreme parasitism.</title>
        <authorList>
            <person name="Spanu P.D."/>
            <person name="Abbott J.C."/>
            <person name="Amselem J."/>
            <person name="Burgis T.A."/>
            <person name="Soanes D.M."/>
            <person name="Stueber K."/>
            <person name="Ver Loren van Themaat E."/>
            <person name="Brown J.K.M."/>
            <person name="Butcher S.A."/>
            <person name="Gurr S.J."/>
            <person name="Lebrun M.-H."/>
            <person name="Ridout C.J."/>
            <person name="Schulze-Lefert P."/>
            <person name="Talbot N.J."/>
            <person name="Ahmadinejad N."/>
            <person name="Ametz C."/>
            <person name="Barton G.R."/>
            <person name="Benjdia M."/>
            <person name="Bidzinski P."/>
            <person name="Bindschedler L.V."/>
            <person name="Both M."/>
            <person name="Brewer M.T."/>
            <person name="Cadle-Davidson L."/>
            <person name="Cadle-Davidson M.M."/>
            <person name="Collemare J."/>
            <person name="Cramer R."/>
            <person name="Frenkel O."/>
            <person name="Godfrey D."/>
            <person name="Harriman J."/>
            <person name="Hoede C."/>
            <person name="King B.C."/>
            <person name="Klages S."/>
            <person name="Kleemann J."/>
            <person name="Knoll D."/>
            <person name="Koti P.S."/>
            <person name="Kreplak J."/>
            <person name="Lopez-Ruiz F.J."/>
            <person name="Lu X."/>
            <person name="Maekawa T."/>
            <person name="Mahanil S."/>
            <person name="Micali C."/>
            <person name="Milgroom M.G."/>
            <person name="Montana G."/>
            <person name="Noir S."/>
            <person name="O'Connell R.J."/>
            <person name="Oberhaensli S."/>
            <person name="Parlange F."/>
            <person name="Pedersen C."/>
            <person name="Quesneville H."/>
            <person name="Reinhardt R."/>
            <person name="Rott M."/>
            <person name="Sacristan S."/>
            <person name="Schmidt S.M."/>
            <person name="Schoen M."/>
            <person name="Skamnioti P."/>
            <person name="Sommer H."/>
            <person name="Stephens A."/>
            <person name="Takahara H."/>
            <person name="Thordal-Christensen H."/>
            <person name="Vigouroux M."/>
            <person name="Wessling R."/>
            <person name="Wicker T."/>
            <person name="Panstruga R."/>
        </authorList>
    </citation>
    <scope>NUCLEOTIDE SEQUENCE [LARGE SCALE GENOMIC DNA]</scope>
    <source>
        <strain evidence="1">DH14</strain>
    </source>
</reference>
<name>N1JLI1_BLUG1</name>
<gene>
    <name evidence="1" type="ORF">BGHDH14_bghG004984000001001</name>
</gene>
<sequence length="310" mass="35665">MRCTLALLLLNDLEQKYNDRLITMPLNGDYKFYRIYDPRGMREFRDGTGSDIIMAASQIRGPGTHMAVYCSPSQNSRYLRKYIAESATELNDISEVGFHQPVAEETMCLRHIQEKFRKSQATEVIPIMQVWDAELCSRTAIYSLAFQNRFCIQNAARNNLTPCEDTRRKIGVEYLFLMSEVVLGHKLYLQTDKDDQQTALVWYQGYLNIFQRSKSASIWKPKIRSIQDTEDFDYIIDFIAESFNELASIKSALRQGGNTIIPTPANAQGSAEVHHVNKELYITQQLQRLSQKDLRLTEYPAHGLIGPFVK</sequence>
<dbReference type="EMBL" id="CAUH01004984">
    <property type="protein sequence ID" value="CCU81391.1"/>
    <property type="molecule type" value="Genomic_DNA"/>
</dbReference>
<dbReference type="Proteomes" id="UP000015441">
    <property type="component" value="Unassembled WGS sequence"/>
</dbReference>
<dbReference type="InParanoid" id="N1JLI1"/>
<keyword evidence="2" id="KW-1185">Reference proteome</keyword>
<accession>N1JLI1</accession>
<dbReference type="AlphaFoldDB" id="N1JLI1"/>
<dbReference type="HOGENOM" id="CLU_056196_3_1_1"/>
<proteinExistence type="predicted"/>
<evidence type="ECO:0000313" key="2">
    <source>
        <dbReference type="Proteomes" id="UP000015441"/>
    </source>
</evidence>
<comment type="caution">
    <text evidence="1">The sequence shown here is derived from an EMBL/GenBank/DDBJ whole genome shotgun (WGS) entry which is preliminary data.</text>
</comment>
<evidence type="ECO:0000313" key="1">
    <source>
        <dbReference type="EMBL" id="CCU81391.1"/>
    </source>
</evidence>
<organism evidence="1 2">
    <name type="scientific">Blumeria graminis f. sp. hordei (strain DH14)</name>
    <name type="common">Barley powdery mildew</name>
    <name type="synonym">Oidium monilioides f. sp. hordei</name>
    <dbReference type="NCBI Taxonomy" id="546991"/>
    <lineage>
        <taxon>Eukaryota</taxon>
        <taxon>Fungi</taxon>
        <taxon>Dikarya</taxon>
        <taxon>Ascomycota</taxon>
        <taxon>Pezizomycotina</taxon>
        <taxon>Leotiomycetes</taxon>
        <taxon>Erysiphales</taxon>
        <taxon>Erysiphaceae</taxon>
        <taxon>Blumeria</taxon>
        <taxon>Blumeria hordei</taxon>
    </lineage>
</organism>
<protein>
    <submittedName>
        <fullName evidence="1">Putative effector protein</fullName>
    </submittedName>
</protein>